<keyword evidence="2" id="KW-1185">Reference proteome</keyword>
<protein>
    <submittedName>
        <fullName evidence="1">Uncharacterized protein</fullName>
    </submittedName>
</protein>
<sequence length="86" mass="9814">MSQPSLRIYPTNHLDRRRQRELDQVTGMAEPKRVSVPLSKMVPLLMEAAESNRAWLHDFANDTIEIDSDLFDVLMAYHSMRGTAAA</sequence>
<evidence type="ECO:0000313" key="2">
    <source>
        <dbReference type="Proteomes" id="UP000316598"/>
    </source>
</evidence>
<proteinExistence type="predicted"/>
<evidence type="ECO:0000313" key="1">
    <source>
        <dbReference type="EMBL" id="TWT49676.1"/>
    </source>
</evidence>
<dbReference type="AlphaFoldDB" id="A0A5C5WFP4"/>
<dbReference type="Proteomes" id="UP000316598">
    <property type="component" value="Unassembled WGS sequence"/>
</dbReference>
<gene>
    <name evidence="1" type="ORF">Pla22_48740</name>
</gene>
<comment type="caution">
    <text evidence="1">The sequence shown here is derived from an EMBL/GenBank/DDBJ whole genome shotgun (WGS) entry which is preliminary data.</text>
</comment>
<dbReference type="EMBL" id="SJPI01000003">
    <property type="protein sequence ID" value="TWT49676.1"/>
    <property type="molecule type" value="Genomic_DNA"/>
</dbReference>
<name>A0A5C5WFP4_9BACT</name>
<reference evidence="1 2" key="1">
    <citation type="submission" date="2019-02" db="EMBL/GenBank/DDBJ databases">
        <title>Deep-cultivation of Planctomycetes and their phenomic and genomic characterization uncovers novel biology.</title>
        <authorList>
            <person name="Wiegand S."/>
            <person name="Jogler M."/>
            <person name="Boedeker C."/>
            <person name="Pinto D."/>
            <person name="Vollmers J."/>
            <person name="Rivas-Marin E."/>
            <person name="Kohn T."/>
            <person name="Peeters S.H."/>
            <person name="Heuer A."/>
            <person name="Rast P."/>
            <person name="Oberbeckmann S."/>
            <person name="Bunk B."/>
            <person name="Jeske O."/>
            <person name="Meyerdierks A."/>
            <person name="Storesund J.E."/>
            <person name="Kallscheuer N."/>
            <person name="Luecker S."/>
            <person name="Lage O.M."/>
            <person name="Pohl T."/>
            <person name="Merkel B.J."/>
            <person name="Hornburger P."/>
            <person name="Mueller R.-W."/>
            <person name="Bruemmer F."/>
            <person name="Labrenz M."/>
            <person name="Spormann A.M."/>
            <person name="Op Den Camp H."/>
            <person name="Overmann J."/>
            <person name="Amann R."/>
            <person name="Jetten M.S.M."/>
            <person name="Mascher T."/>
            <person name="Medema M.H."/>
            <person name="Devos D.P."/>
            <person name="Kaster A.-K."/>
            <person name="Ovreas L."/>
            <person name="Rohde M."/>
            <person name="Galperin M.Y."/>
            <person name="Jogler C."/>
        </authorList>
    </citation>
    <scope>NUCLEOTIDE SEQUENCE [LARGE SCALE GENOMIC DNA]</scope>
    <source>
        <strain evidence="1 2">Pla22</strain>
    </source>
</reference>
<accession>A0A5C5WFP4</accession>
<organism evidence="1 2">
    <name type="scientific">Rubripirellula amarantea</name>
    <dbReference type="NCBI Taxonomy" id="2527999"/>
    <lineage>
        <taxon>Bacteria</taxon>
        <taxon>Pseudomonadati</taxon>
        <taxon>Planctomycetota</taxon>
        <taxon>Planctomycetia</taxon>
        <taxon>Pirellulales</taxon>
        <taxon>Pirellulaceae</taxon>
        <taxon>Rubripirellula</taxon>
    </lineage>
</organism>
<dbReference type="RefSeq" id="WP_146517208.1">
    <property type="nucleotide sequence ID" value="NZ_SJPI01000003.1"/>
</dbReference>
<dbReference type="OrthoDB" id="281881at2"/>